<name>A0A9D3MD27_ANGAN</name>
<evidence type="ECO:0000313" key="3">
    <source>
        <dbReference type="Proteomes" id="UP001044222"/>
    </source>
</evidence>
<keyword evidence="3" id="KW-1185">Reference proteome</keyword>
<sequence length="598" mass="67312">MKTIRKPSRAKYRHGPQFRNNTGYALVNQGDENYIENSSLLSLDTILGNRVNRFGPELGDPSRPSDIYFEAFVEETSFAHDGQDATPLPSAEALIEIDPAQESTWPSFTTLRPVFHQTLERFHTYLRELLSQLGFGLGAQDHTTPTEIDFSDKTETVVEETSFAHDGQGATPLPSAEALIEIDPAQESAWPSFTTLRPVFHQTLERFHTYLRELLSQLGFGLGAQDHTTPTEIDFSDKTETVVEETSFAHDGQDATPLPSAEALIEIDPAQESVWPSFTTLRPVFHQTLERFHTYLRELLSQLGFGPGAQDHTTPTEIDLPDKTETVVEETSFAHDGQDATPLPSAEALIEIDPAQESAWPSFTTLRPVFHQTLERFHTYLRELLSQLGFGLGAQDHTTPSEIDFSDKTETVVEETSFAHDGRDATPLPSAEELIGSSSEEWQLNSALLEWSSQMLSIMASVEAVLIVGGVFISQCIVKYAFRRTEQKPDRVCRKPLEQQKPTQAALTQKPVEESKADKLEKAMERLMAYKGKMREIHQPKPPTRVTIEQQLQALDRDLVEWKRNVRAVESDMEEMGKMLSDWKADLSRIRFPSQVEL</sequence>
<comment type="caution">
    <text evidence="2">The sequence shown here is derived from an EMBL/GenBank/DDBJ whole genome shotgun (WGS) entry which is preliminary data.</text>
</comment>
<protein>
    <submittedName>
        <fullName evidence="2">Uncharacterized protein</fullName>
    </submittedName>
</protein>
<proteinExistence type="predicted"/>
<dbReference type="Proteomes" id="UP001044222">
    <property type="component" value="Unassembled WGS sequence"/>
</dbReference>
<reference evidence="2" key="1">
    <citation type="submission" date="2021-01" db="EMBL/GenBank/DDBJ databases">
        <title>A chromosome-scale assembly of European eel, Anguilla anguilla.</title>
        <authorList>
            <person name="Henkel C."/>
            <person name="Jong-Raadsen S.A."/>
            <person name="Dufour S."/>
            <person name="Weltzien F.-A."/>
            <person name="Palstra A.P."/>
            <person name="Pelster B."/>
            <person name="Spaink H.P."/>
            <person name="Van Den Thillart G.E."/>
            <person name="Jansen H."/>
            <person name="Zahm M."/>
            <person name="Klopp C."/>
            <person name="Cedric C."/>
            <person name="Louis A."/>
            <person name="Berthelot C."/>
            <person name="Parey E."/>
            <person name="Roest Crollius H."/>
            <person name="Montfort J."/>
            <person name="Robinson-Rechavi M."/>
            <person name="Bucao C."/>
            <person name="Bouchez O."/>
            <person name="Gislard M."/>
            <person name="Lluch J."/>
            <person name="Milhes M."/>
            <person name="Lampietro C."/>
            <person name="Lopez Roques C."/>
            <person name="Donnadieu C."/>
            <person name="Braasch I."/>
            <person name="Desvignes T."/>
            <person name="Postlethwait J."/>
            <person name="Bobe J."/>
            <person name="Guiguen Y."/>
            <person name="Dirks R."/>
        </authorList>
    </citation>
    <scope>NUCLEOTIDE SEQUENCE</scope>
    <source>
        <strain evidence="2">Tag_6206</strain>
        <tissue evidence="2">Liver</tissue>
    </source>
</reference>
<gene>
    <name evidence="2" type="ORF">ANANG_G00113890</name>
</gene>
<dbReference type="EMBL" id="JAFIRN010000006">
    <property type="protein sequence ID" value="KAG5846339.1"/>
    <property type="molecule type" value="Genomic_DNA"/>
</dbReference>
<evidence type="ECO:0000313" key="2">
    <source>
        <dbReference type="EMBL" id="KAG5846339.1"/>
    </source>
</evidence>
<dbReference type="AlphaFoldDB" id="A0A9D3MD27"/>
<accession>A0A9D3MD27</accession>
<keyword evidence="1" id="KW-0175">Coiled coil</keyword>
<organism evidence="2 3">
    <name type="scientific">Anguilla anguilla</name>
    <name type="common">European freshwater eel</name>
    <name type="synonym">Muraena anguilla</name>
    <dbReference type="NCBI Taxonomy" id="7936"/>
    <lineage>
        <taxon>Eukaryota</taxon>
        <taxon>Metazoa</taxon>
        <taxon>Chordata</taxon>
        <taxon>Craniata</taxon>
        <taxon>Vertebrata</taxon>
        <taxon>Euteleostomi</taxon>
        <taxon>Actinopterygii</taxon>
        <taxon>Neopterygii</taxon>
        <taxon>Teleostei</taxon>
        <taxon>Anguilliformes</taxon>
        <taxon>Anguillidae</taxon>
        <taxon>Anguilla</taxon>
    </lineage>
</organism>
<feature type="coiled-coil region" evidence="1">
    <location>
        <begin position="545"/>
        <end position="572"/>
    </location>
</feature>
<evidence type="ECO:0000256" key="1">
    <source>
        <dbReference type="SAM" id="Coils"/>
    </source>
</evidence>